<evidence type="ECO:0000259" key="5">
    <source>
        <dbReference type="Pfam" id="PF17667"/>
    </source>
</evidence>
<evidence type="ECO:0000256" key="3">
    <source>
        <dbReference type="ARBA" id="ARBA00048679"/>
    </source>
</evidence>
<organism evidence="6 7">
    <name type="scientific">Epichloe bromicola</name>
    <dbReference type="NCBI Taxonomy" id="79588"/>
    <lineage>
        <taxon>Eukaryota</taxon>
        <taxon>Fungi</taxon>
        <taxon>Dikarya</taxon>
        <taxon>Ascomycota</taxon>
        <taxon>Pezizomycotina</taxon>
        <taxon>Sordariomycetes</taxon>
        <taxon>Hypocreomycetidae</taxon>
        <taxon>Hypocreales</taxon>
        <taxon>Clavicipitaceae</taxon>
        <taxon>Epichloe</taxon>
    </lineage>
</organism>
<feature type="compositionally biased region" description="Polar residues" evidence="4">
    <location>
        <begin position="132"/>
        <end position="155"/>
    </location>
</feature>
<evidence type="ECO:0000313" key="6">
    <source>
        <dbReference type="EMBL" id="GAB0139052.1"/>
    </source>
</evidence>
<evidence type="ECO:0000256" key="4">
    <source>
        <dbReference type="SAM" id="MobiDB-lite"/>
    </source>
</evidence>
<dbReference type="EC" id="2.7.11.1" evidence="1"/>
<evidence type="ECO:0000256" key="2">
    <source>
        <dbReference type="ARBA" id="ARBA00047899"/>
    </source>
</evidence>
<dbReference type="SUPFAM" id="SSF56112">
    <property type="entry name" value="Protein kinase-like (PK-like)"/>
    <property type="match status" value="1"/>
</dbReference>
<dbReference type="Proteomes" id="UP001562357">
    <property type="component" value="Unassembled WGS sequence"/>
</dbReference>
<feature type="compositionally biased region" description="Low complexity" evidence="4">
    <location>
        <begin position="513"/>
        <end position="530"/>
    </location>
</feature>
<evidence type="ECO:0000256" key="1">
    <source>
        <dbReference type="ARBA" id="ARBA00012513"/>
    </source>
</evidence>
<evidence type="ECO:0000313" key="7">
    <source>
        <dbReference type="Proteomes" id="UP001562357"/>
    </source>
</evidence>
<dbReference type="EMBL" id="BAAFGZ010000597">
    <property type="protein sequence ID" value="GAB0139052.1"/>
    <property type="molecule type" value="Genomic_DNA"/>
</dbReference>
<dbReference type="PROSITE" id="PS00109">
    <property type="entry name" value="PROTEIN_KINASE_TYR"/>
    <property type="match status" value="1"/>
</dbReference>
<dbReference type="InterPro" id="IPR008266">
    <property type="entry name" value="Tyr_kinase_AS"/>
</dbReference>
<gene>
    <name evidence="6" type="primary">g7268</name>
    <name evidence="6" type="ORF">EsDP_00007268</name>
</gene>
<dbReference type="Gene3D" id="1.10.510.10">
    <property type="entry name" value="Transferase(Phosphotransferase) domain 1"/>
    <property type="match status" value="1"/>
</dbReference>
<keyword evidence="7" id="KW-1185">Reference proteome</keyword>
<comment type="catalytic activity">
    <reaction evidence="2">
        <text>L-threonyl-[protein] + ATP = O-phospho-L-threonyl-[protein] + ADP + H(+)</text>
        <dbReference type="Rhea" id="RHEA:46608"/>
        <dbReference type="Rhea" id="RHEA-COMP:11060"/>
        <dbReference type="Rhea" id="RHEA-COMP:11605"/>
        <dbReference type="ChEBI" id="CHEBI:15378"/>
        <dbReference type="ChEBI" id="CHEBI:30013"/>
        <dbReference type="ChEBI" id="CHEBI:30616"/>
        <dbReference type="ChEBI" id="CHEBI:61977"/>
        <dbReference type="ChEBI" id="CHEBI:456216"/>
        <dbReference type="EC" id="2.7.11.1"/>
    </reaction>
</comment>
<dbReference type="PANTHER" id="PTHR38248">
    <property type="entry name" value="FUNK1 6"/>
    <property type="match status" value="1"/>
</dbReference>
<reference evidence="7" key="1">
    <citation type="submission" date="2024-06" db="EMBL/GenBank/DDBJ databases">
        <title>Draft Genome Sequences of Epichloe bromicola Strains Isolated from Elymus ciliaris.</title>
        <authorList>
            <consortium name="Epichloe bromicola genome sequencing consortium"/>
            <person name="Miura A."/>
            <person name="Imano S."/>
            <person name="Ashida A."/>
            <person name="Sato I."/>
            <person name="Chiba S."/>
            <person name="Tanaka A."/>
            <person name="Camagna M."/>
            <person name="Takemoto D."/>
        </authorList>
    </citation>
    <scope>NUCLEOTIDE SEQUENCE [LARGE SCALE GENOMIC DNA]</scope>
    <source>
        <strain evidence="7">DP</strain>
    </source>
</reference>
<feature type="region of interest" description="Disordered" evidence="4">
    <location>
        <begin position="124"/>
        <end position="155"/>
    </location>
</feature>
<comment type="caution">
    <text evidence="6">The sequence shown here is derived from an EMBL/GenBank/DDBJ whole genome shotgun (WGS) entry which is preliminary data.</text>
</comment>
<dbReference type="Pfam" id="PF17667">
    <property type="entry name" value="Pkinase_fungal"/>
    <property type="match status" value="1"/>
</dbReference>
<dbReference type="PANTHER" id="PTHR38248:SF2">
    <property type="entry name" value="FUNK1 11"/>
    <property type="match status" value="1"/>
</dbReference>
<dbReference type="InterPro" id="IPR011009">
    <property type="entry name" value="Kinase-like_dom_sf"/>
</dbReference>
<sequence>MDQLKEPVEDMWNELHAFRASFNSICKGRSIACNPEFLGQLSDTDLRRLSLNLLVALQSLPAINAVPSRTGPGTVESDVLRLLSAVTADNFDFGRVKRLLKEALTDKPRDTLIWELVSSAAVESTPPPRAMPSSTQQTPWSQNTSSFVNSSESRQNVDPVLKQELKHLYVGLPNFHEAFFGDVPELDVISEAVFRKCTEGDNPLFKEGWSGWPACAKESDVLTWINGLILKLEVFAGDRISTSPARRKLFAQPRTPLEGSTAKRSMDIGFVDSEMTADTTDSRYHWVHIIIAGELKSNPKADIPSIAWIDLARYAREILAAQDTRRFVLGFTLCGSLMRVWEFDRLGGIASNQFDINTEEGGLQFVTTILGFLLMNEEMLGFDPTIITAGGQKYIEIERNGQPERLILGEVMKRAPCIAGRATTCWKAYRKDDPHTPLVIKDSWQYTDREEEGDLIQEATKKGVINVARYYHHETVRVRHSDDEIRNNVRKRLDVTKATNYRSTRAMLPSSTSALSISRKGRSSSSGVKRLSSEGDAALPPSKRFYSASPTKPNLDALSNRIHRRVILQDYGKPIYKASSLAALLAALVGCIEGHESLHKAGFLHRDISINNLMINEDKENPSWQAFLIDLDLAIREHRDRASGAIGMTGTRAFMAIGVLLREQHSFMHDLESFFWVLLWICIHYNRPEDSRPVQQFERWNYAETAELAFWKQGLVCHEQDFITTTSEHFTTLYTPLIPWVNKLRKVVFPNGRRWEKEDNRLYLRMKDVLHDAITDPAVASASVATTS</sequence>
<proteinExistence type="predicted"/>
<feature type="region of interest" description="Disordered" evidence="4">
    <location>
        <begin position="512"/>
        <end position="551"/>
    </location>
</feature>
<feature type="domain" description="Fungal-type protein kinase" evidence="5">
    <location>
        <begin position="266"/>
        <end position="682"/>
    </location>
</feature>
<protein>
    <recommendedName>
        <fullName evidence="1">non-specific serine/threonine protein kinase</fullName>
        <ecNumber evidence="1">2.7.11.1</ecNumber>
    </recommendedName>
</protein>
<comment type="catalytic activity">
    <reaction evidence="3">
        <text>L-seryl-[protein] + ATP = O-phospho-L-seryl-[protein] + ADP + H(+)</text>
        <dbReference type="Rhea" id="RHEA:17989"/>
        <dbReference type="Rhea" id="RHEA-COMP:9863"/>
        <dbReference type="Rhea" id="RHEA-COMP:11604"/>
        <dbReference type="ChEBI" id="CHEBI:15378"/>
        <dbReference type="ChEBI" id="CHEBI:29999"/>
        <dbReference type="ChEBI" id="CHEBI:30616"/>
        <dbReference type="ChEBI" id="CHEBI:83421"/>
        <dbReference type="ChEBI" id="CHEBI:456216"/>
        <dbReference type="EC" id="2.7.11.1"/>
    </reaction>
</comment>
<dbReference type="InterPro" id="IPR040976">
    <property type="entry name" value="Pkinase_fungal"/>
</dbReference>
<accession>A0ABQ0D022</accession>
<name>A0ABQ0D022_9HYPO</name>